<accession>A0A0F9UA45</accession>
<dbReference type="AlphaFoldDB" id="A0A0F9UA45"/>
<dbReference type="InterPro" id="IPR034660">
    <property type="entry name" value="DinB/YfiT-like"/>
</dbReference>
<dbReference type="NCBIfam" id="TIGR03440">
    <property type="entry name" value="egtB_TIGR03440"/>
    <property type="match status" value="1"/>
</dbReference>
<evidence type="ECO:0000313" key="6">
    <source>
        <dbReference type="EMBL" id="KKN88509.1"/>
    </source>
</evidence>
<dbReference type="EMBL" id="LAZR01000128">
    <property type="protein sequence ID" value="KKN88509.1"/>
    <property type="molecule type" value="Genomic_DNA"/>
</dbReference>
<evidence type="ECO:0000256" key="2">
    <source>
        <dbReference type="ARBA" id="ARBA00023004"/>
    </source>
</evidence>
<dbReference type="Pfam" id="PF03781">
    <property type="entry name" value="FGE-sulfatase"/>
    <property type="match status" value="2"/>
</dbReference>
<evidence type="ECO:0000259" key="4">
    <source>
        <dbReference type="Pfam" id="PF03781"/>
    </source>
</evidence>
<feature type="domain" description="DinB-like" evidence="5">
    <location>
        <begin position="17"/>
        <end position="149"/>
    </location>
</feature>
<feature type="domain" description="Sulfatase-modifying factor enzyme-like" evidence="4">
    <location>
        <begin position="185"/>
        <end position="321"/>
    </location>
</feature>
<proteinExistence type="predicted"/>
<gene>
    <name evidence="6" type="ORF">LCGC14_0248060</name>
</gene>
<evidence type="ECO:0000256" key="1">
    <source>
        <dbReference type="ARBA" id="ARBA00023002"/>
    </source>
</evidence>
<comment type="caution">
    <text evidence="6">The sequence shown here is derived from an EMBL/GenBank/DDBJ whole genome shotgun (WGS) entry which is preliminary data.</text>
</comment>
<dbReference type="InterPro" id="IPR005532">
    <property type="entry name" value="SUMF_dom"/>
</dbReference>
<protein>
    <recommendedName>
        <fullName evidence="7">Sulfatase-modifying factor enzyme domain-containing protein</fullName>
    </recommendedName>
</protein>
<dbReference type="InterPro" id="IPR024775">
    <property type="entry name" value="DinB-like"/>
</dbReference>
<dbReference type="GO" id="GO:0052699">
    <property type="term" value="P:ergothioneine biosynthetic process"/>
    <property type="evidence" value="ECO:0007669"/>
    <property type="project" value="InterPro"/>
</dbReference>
<organism evidence="6">
    <name type="scientific">marine sediment metagenome</name>
    <dbReference type="NCBI Taxonomy" id="412755"/>
    <lineage>
        <taxon>unclassified sequences</taxon>
        <taxon>metagenomes</taxon>
        <taxon>ecological metagenomes</taxon>
    </lineage>
</organism>
<dbReference type="PANTHER" id="PTHR23150:SF36">
    <property type="entry name" value="HERCYNINE OXYGENASE"/>
    <property type="match status" value="1"/>
</dbReference>
<feature type="domain" description="Sulfatase-modifying factor enzyme-like" evidence="4">
    <location>
        <begin position="327"/>
        <end position="403"/>
    </location>
</feature>
<evidence type="ECO:0000259" key="5">
    <source>
        <dbReference type="Pfam" id="PF12867"/>
    </source>
</evidence>
<dbReference type="SUPFAM" id="SSF56436">
    <property type="entry name" value="C-type lectin-like"/>
    <property type="match status" value="1"/>
</dbReference>
<sequence length="405" mass="46191">MNQLASSPRNSSLEFRYAQTRAYSLELINGLSAEDCQLQSMPDASPLKWHLAHTTWFFETFVLGALSTPPEPLNPSYRVLFNSYYVGVGERHTRAERGLLSRPSLDEVLHYRRHVDQHMLTLLTQDLPGALSELIELGLQHEQQHQELMFTDLKHHFSCNPLYPAWRSTAPEQPKTQSADNGKRAPDYLRLDGGLCDIGNNGAGFSYDNEGPRHRVWLEPFELAERNVSNGDFLAFIADGGYQRPELWLSDGWDWVNANQVSAPLYWMHQDHQWSLFTVAGKQPLNHAAPLCHISLYEADAFARWSEARLPTEMEWEHAAQQLPELNGLFGEVWQWTNSAYLPYPGYQPAAGAVGEYNGKFMINQMVLRGSSCATPHNHSRTSYRNFFPAATRWQFSGLRLARNI</sequence>
<evidence type="ECO:0008006" key="7">
    <source>
        <dbReference type="Google" id="ProtNLM"/>
    </source>
</evidence>
<evidence type="ECO:0000256" key="3">
    <source>
        <dbReference type="ARBA" id="ARBA00037882"/>
    </source>
</evidence>
<dbReference type="PANTHER" id="PTHR23150">
    <property type="entry name" value="SULFATASE MODIFYING FACTOR 1, 2"/>
    <property type="match status" value="1"/>
</dbReference>
<keyword evidence="2" id="KW-0408">Iron</keyword>
<keyword evidence="1" id="KW-0560">Oxidoreductase</keyword>
<dbReference type="InterPro" id="IPR016187">
    <property type="entry name" value="CTDL_fold"/>
</dbReference>
<name>A0A0F9UA45_9ZZZZ</name>
<dbReference type="Gene3D" id="3.90.1580.10">
    <property type="entry name" value="paralog of FGE (formylglycine-generating enzyme)"/>
    <property type="match status" value="2"/>
</dbReference>
<reference evidence="6" key="1">
    <citation type="journal article" date="2015" name="Nature">
        <title>Complex archaea that bridge the gap between prokaryotes and eukaryotes.</title>
        <authorList>
            <person name="Spang A."/>
            <person name="Saw J.H."/>
            <person name="Jorgensen S.L."/>
            <person name="Zaremba-Niedzwiedzka K."/>
            <person name="Martijn J."/>
            <person name="Lind A.E."/>
            <person name="van Eijk R."/>
            <person name="Schleper C."/>
            <person name="Guy L."/>
            <person name="Ettema T.J."/>
        </authorList>
    </citation>
    <scope>NUCLEOTIDE SEQUENCE</scope>
</reference>
<comment type="pathway">
    <text evidence="3">Amino-acid biosynthesis; ergothioneine biosynthesis.</text>
</comment>
<dbReference type="InterPro" id="IPR017806">
    <property type="entry name" value="EgtB"/>
</dbReference>
<dbReference type="InterPro" id="IPR042095">
    <property type="entry name" value="SUMF_sf"/>
</dbReference>
<dbReference type="Pfam" id="PF12867">
    <property type="entry name" value="DinB_2"/>
    <property type="match status" value="1"/>
</dbReference>
<dbReference type="SUPFAM" id="SSF109854">
    <property type="entry name" value="DinB/YfiT-like putative metalloenzymes"/>
    <property type="match status" value="1"/>
</dbReference>
<dbReference type="InterPro" id="IPR051043">
    <property type="entry name" value="Sulfatase_Mod_Factor_Kinase"/>
</dbReference>